<keyword evidence="1" id="KW-0472">Membrane</keyword>
<name>A0A562YGM0_9FLAO</name>
<accession>A0A562YGM0</accession>
<dbReference type="EMBL" id="SMZJ02000002">
    <property type="protein sequence ID" value="TWO33698.1"/>
    <property type="molecule type" value="Genomic_DNA"/>
</dbReference>
<keyword evidence="1" id="KW-1133">Transmembrane helix</keyword>
<reference evidence="2 3" key="1">
    <citation type="submission" date="2019-07" db="EMBL/GenBank/DDBJ databases">
        <title>Seonamhaeicola sp. W255 draft genome.</title>
        <authorList>
            <person name="Zhang X.-Y."/>
            <person name="Zhang R."/>
            <person name="Zhong Y.-L."/>
            <person name="Du Z.-J."/>
        </authorList>
    </citation>
    <scope>NUCLEOTIDE SEQUENCE [LARGE SCALE GENOMIC DNA]</scope>
    <source>
        <strain evidence="2 3">W255</strain>
    </source>
</reference>
<comment type="caution">
    <text evidence="2">The sequence shown here is derived from an EMBL/GenBank/DDBJ whole genome shotgun (WGS) entry which is preliminary data.</text>
</comment>
<organism evidence="2 3">
    <name type="scientific">Seonamhaeicola sediminis</name>
    <dbReference type="NCBI Taxonomy" id="2528206"/>
    <lineage>
        <taxon>Bacteria</taxon>
        <taxon>Pseudomonadati</taxon>
        <taxon>Bacteroidota</taxon>
        <taxon>Flavobacteriia</taxon>
        <taxon>Flavobacteriales</taxon>
        <taxon>Flavobacteriaceae</taxon>
    </lineage>
</organism>
<keyword evidence="1" id="KW-0812">Transmembrane</keyword>
<dbReference type="Proteomes" id="UP000295814">
    <property type="component" value="Unassembled WGS sequence"/>
</dbReference>
<proteinExistence type="predicted"/>
<keyword evidence="3" id="KW-1185">Reference proteome</keyword>
<protein>
    <submittedName>
        <fullName evidence="2">Uncharacterized protein</fullName>
    </submittedName>
</protein>
<feature type="transmembrane region" description="Helical" evidence="1">
    <location>
        <begin position="259"/>
        <end position="281"/>
    </location>
</feature>
<evidence type="ECO:0000256" key="1">
    <source>
        <dbReference type="SAM" id="Phobius"/>
    </source>
</evidence>
<gene>
    <name evidence="2" type="ORF">E1J38_002680</name>
</gene>
<sequence length="300" mass="34144">MKTTFYKYSVLVLIIGLLFNIRSSAQETSIDNYRMLFYFKTVKQADNSRMLEAQLIARNKKDRKDKVPVLDAEIQFFNILNDEEVLLGKSKTNKEGIAQITLAENQSYLTDEEGNINLKAYFKGTDAIDEQEETISVKDLHLELDLKEIDSVKTVLVNAFVIDSLGTKQNIEESDIIISVNGMLSKMPIEEGYIEDGKLEFEMPTDIPGDVDGNLTVYAIIEDHDEFGNVMAKKYANWGVFNQQDEVESNSLWTEAAPIWMYIVLTILLVGVWANYAYTILNLFSIKKEGKALEMNSKNQ</sequence>
<evidence type="ECO:0000313" key="2">
    <source>
        <dbReference type="EMBL" id="TWO33698.1"/>
    </source>
</evidence>
<dbReference type="RefSeq" id="WP_133355978.1">
    <property type="nucleotide sequence ID" value="NZ_SMZJ02000002.1"/>
</dbReference>
<dbReference type="AlphaFoldDB" id="A0A562YGM0"/>
<evidence type="ECO:0000313" key="3">
    <source>
        <dbReference type="Proteomes" id="UP000295814"/>
    </source>
</evidence>
<dbReference type="OrthoDB" id="1417239at2"/>